<feature type="domain" description="J" evidence="6">
    <location>
        <begin position="142"/>
        <end position="207"/>
    </location>
</feature>
<evidence type="ECO:0000256" key="5">
    <source>
        <dbReference type="PROSITE-ProRule" id="PRU00546"/>
    </source>
</evidence>
<dbReference type="Proteomes" id="UP000823775">
    <property type="component" value="Unassembled WGS sequence"/>
</dbReference>
<dbReference type="InterPro" id="IPR036410">
    <property type="entry name" value="HSP_DnaJ_Cys-rich_dom_sf"/>
</dbReference>
<keyword evidence="9" id="KW-1185">Reference proteome</keyword>
<dbReference type="Pfam" id="PF00684">
    <property type="entry name" value="DnaJ_CXXCXGXG"/>
    <property type="match status" value="1"/>
</dbReference>
<sequence length="529" mass="59108">MGEPWGFHSTPVDDQSNSHYSMLGKLSERFSILNEELDDSGSGIFRSERFFQVKMGRLRWTGVSPKSIIQIALSRRTVSANSMIHKGNMGAHVSECLPALLKNRSLYSCSFIGKPNSSSTRRFPPLKHFFHSTGAFYSAERDYYEILGVSRDSSRDEIKKAFHALAKKYHPDANKNNPSAKRKFQEIRDAYEILQDPQKRAQYDTMKEQPSNTEDINYGYGNDNDFRYSYSTQFSDSFQKIFSEIFENEAENLTQDIQVELSLSFSEAAKGCTKHLSFDADVPCDSCNGTGYPLNSKPKVCPTCQGIGRVTIPPFTATCSTCKGSGQVIKERCRACKASGVVEAIKDVKVTIPGGVDSGDTIRVPKAGHAGRRGMQPGSLFIKLKVAKDPLFAREGADLYVDYHISFTQAILGGKVEVPTLSGKTMIQVPKGVQPGQLVVLRGKGLPKSGFLVDHGDQYVRFRIDFPTALNERQRAIMEEFAQEEIVNGDYMDGEVKMWQQLLERVSSPKFVVEFSLFIVILLLLIKIL</sequence>
<dbReference type="PROSITE" id="PS50076">
    <property type="entry name" value="DNAJ_2"/>
    <property type="match status" value="1"/>
</dbReference>
<evidence type="ECO:0000259" key="6">
    <source>
        <dbReference type="PROSITE" id="PS50076"/>
    </source>
</evidence>
<feature type="domain" description="CR-type" evidence="7">
    <location>
        <begin position="271"/>
        <end position="345"/>
    </location>
</feature>
<dbReference type="InterPro" id="IPR018253">
    <property type="entry name" value="DnaJ_domain_CS"/>
</dbReference>
<dbReference type="Gene3D" id="2.60.260.20">
    <property type="entry name" value="Urease metallochaperone UreE, N-terminal domain"/>
    <property type="match status" value="2"/>
</dbReference>
<dbReference type="CDD" id="cd10719">
    <property type="entry name" value="DnaJ_zf"/>
    <property type="match status" value="1"/>
</dbReference>
<dbReference type="Gene3D" id="1.10.287.110">
    <property type="entry name" value="DnaJ domain"/>
    <property type="match status" value="1"/>
</dbReference>
<dbReference type="CDD" id="cd06257">
    <property type="entry name" value="DnaJ"/>
    <property type="match status" value="1"/>
</dbReference>
<evidence type="ECO:0000256" key="2">
    <source>
        <dbReference type="ARBA" id="ARBA00022737"/>
    </source>
</evidence>
<protein>
    <recommendedName>
        <fullName evidence="10">Chaperone protein dnaJ 1, mitochondrial</fullName>
    </recommendedName>
</protein>
<dbReference type="Pfam" id="PF01556">
    <property type="entry name" value="DnaJ_C"/>
    <property type="match status" value="1"/>
</dbReference>
<dbReference type="InterPro" id="IPR008971">
    <property type="entry name" value="HSP40/DnaJ_pept-bd"/>
</dbReference>
<dbReference type="PANTHER" id="PTHR43096">
    <property type="entry name" value="DNAJ HOMOLOG 1, MITOCHONDRIAL-RELATED"/>
    <property type="match status" value="1"/>
</dbReference>
<dbReference type="SUPFAM" id="SSF46565">
    <property type="entry name" value="Chaperone J-domain"/>
    <property type="match status" value="1"/>
</dbReference>
<dbReference type="InterPro" id="IPR012724">
    <property type="entry name" value="DnaJ"/>
</dbReference>
<evidence type="ECO:0000256" key="1">
    <source>
        <dbReference type="ARBA" id="ARBA00022723"/>
    </source>
</evidence>
<organism evidence="8 9">
    <name type="scientific">Datura stramonium</name>
    <name type="common">Jimsonweed</name>
    <name type="synonym">Common thornapple</name>
    <dbReference type="NCBI Taxonomy" id="4076"/>
    <lineage>
        <taxon>Eukaryota</taxon>
        <taxon>Viridiplantae</taxon>
        <taxon>Streptophyta</taxon>
        <taxon>Embryophyta</taxon>
        <taxon>Tracheophyta</taxon>
        <taxon>Spermatophyta</taxon>
        <taxon>Magnoliopsida</taxon>
        <taxon>eudicotyledons</taxon>
        <taxon>Gunneridae</taxon>
        <taxon>Pentapetalae</taxon>
        <taxon>asterids</taxon>
        <taxon>lamiids</taxon>
        <taxon>Solanales</taxon>
        <taxon>Solanaceae</taxon>
        <taxon>Solanoideae</taxon>
        <taxon>Datureae</taxon>
        <taxon>Datura</taxon>
    </lineage>
</organism>
<dbReference type="PROSITE" id="PS00636">
    <property type="entry name" value="DNAJ_1"/>
    <property type="match status" value="1"/>
</dbReference>
<dbReference type="EMBL" id="JACEIK010002796">
    <property type="protein sequence ID" value="MCD9638916.1"/>
    <property type="molecule type" value="Genomic_DNA"/>
</dbReference>
<keyword evidence="3 5" id="KW-0863">Zinc-finger</keyword>
<name>A0ABS8UXI3_DATST</name>
<accession>A0ABS8UXI3</accession>
<evidence type="ECO:0008006" key="10">
    <source>
        <dbReference type="Google" id="ProtNLM"/>
    </source>
</evidence>
<evidence type="ECO:0000256" key="3">
    <source>
        <dbReference type="ARBA" id="ARBA00022771"/>
    </source>
</evidence>
<evidence type="ECO:0000313" key="8">
    <source>
        <dbReference type="EMBL" id="MCD9638916.1"/>
    </source>
</evidence>
<keyword evidence="2" id="KW-0677">Repeat</keyword>
<dbReference type="PROSITE" id="PS51188">
    <property type="entry name" value="ZF_CR"/>
    <property type="match status" value="1"/>
</dbReference>
<keyword evidence="1 5" id="KW-0479">Metal-binding</keyword>
<dbReference type="SUPFAM" id="SSF49493">
    <property type="entry name" value="HSP40/DnaJ peptide-binding domain"/>
    <property type="match status" value="2"/>
</dbReference>
<keyword evidence="4 5" id="KW-0862">Zinc</keyword>
<dbReference type="InterPro" id="IPR036869">
    <property type="entry name" value="J_dom_sf"/>
</dbReference>
<evidence type="ECO:0000256" key="4">
    <source>
        <dbReference type="ARBA" id="ARBA00022833"/>
    </source>
</evidence>
<dbReference type="CDD" id="cd10747">
    <property type="entry name" value="DnaJ_C"/>
    <property type="match status" value="1"/>
</dbReference>
<dbReference type="NCBIfam" id="NF008035">
    <property type="entry name" value="PRK10767.1"/>
    <property type="match status" value="1"/>
</dbReference>
<dbReference type="InterPro" id="IPR001623">
    <property type="entry name" value="DnaJ_domain"/>
</dbReference>
<comment type="caution">
    <text evidence="8">The sequence shown here is derived from an EMBL/GenBank/DDBJ whole genome shotgun (WGS) entry which is preliminary data.</text>
</comment>
<evidence type="ECO:0000259" key="7">
    <source>
        <dbReference type="PROSITE" id="PS51188"/>
    </source>
</evidence>
<proteinExistence type="inferred from homology"/>
<gene>
    <name evidence="8" type="ORF">HAX54_023089</name>
</gene>
<dbReference type="SUPFAM" id="SSF57938">
    <property type="entry name" value="DnaJ/Hsp40 cysteine-rich domain"/>
    <property type="match status" value="1"/>
</dbReference>
<dbReference type="Gene3D" id="6.20.20.10">
    <property type="match status" value="2"/>
</dbReference>
<feature type="zinc finger region" description="CR-type" evidence="5">
    <location>
        <begin position="271"/>
        <end position="345"/>
    </location>
</feature>
<evidence type="ECO:0000313" key="9">
    <source>
        <dbReference type="Proteomes" id="UP000823775"/>
    </source>
</evidence>
<dbReference type="SMART" id="SM00271">
    <property type="entry name" value="DnaJ"/>
    <property type="match status" value="1"/>
</dbReference>
<dbReference type="InterPro" id="IPR001305">
    <property type="entry name" value="HSP_DnaJ_Cys-rich_dom"/>
</dbReference>
<dbReference type="HAMAP" id="MF_01152">
    <property type="entry name" value="DnaJ"/>
    <property type="match status" value="1"/>
</dbReference>
<dbReference type="Pfam" id="PF00226">
    <property type="entry name" value="DnaJ"/>
    <property type="match status" value="1"/>
</dbReference>
<dbReference type="PANTHER" id="PTHR43096:SF36">
    <property type="entry name" value="CHAPERONE PROTEIN DNAJ 1, MITOCHONDRIAL"/>
    <property type="match status" value="1"/>
</dbReference>
<reference evidence="8 9" key="1">
    <citation type="journal article" date="2021" name="BMC Genomics">
        <title>Datura genome reveals duplications of psychoactive alkaloid biosynthetic genes and high mutation rate following tissue culture.</title>
        <authorList>
            <person name="Rajewski A."/>
            <person name="Carter-House D."/>
            <person name="Stajich J."/>
            <person name="Litt A."/>
        </authorList>
    </citation>
    <scope>NUCLEOTIDE SEQUENCE [LARGE SCALE GENOMIC DNA]</scope>
    <source>
        <strain evidence="8">AR-01</strain>
    </source>
</reference>
<dbReference type="InterPro" id="IPR002939">
    <property type="entry name" value="DnaJ_C"/>
</dbReference>
<dbReference type="PRINTS" id="PR00625">
    <property type="entry name" value="JDOMAIN"/>
</dbReference>